<dbReference type="RefSeq" id="WP_115406586.1">
    <property type="nucleotide sequence ID" value="NZ_UGYV01000001.1"/>
</dbReference>
<evidence type="ECO:0000313" key="2">
    <source>
        <dbReference type="EMBL" id="SUI88399.1"/>
    </source>
</evidence>
<gene>
    <name evidence="2" type="ORF">NCTC10736_02974</name>
</gene>
<dbReference type="Gene3D" id="2.40.160.130">
    <property type="entry name" value="Capsule assembly protein Wzi"/>
    <property type="match status" value="1"/>
</dbReference>
<feature type="chain" id="PRO_5016698993" description="Capsule assembly protein Wzi" evidence="1">
    <location>
        <begin position="27"/>
        <end position="491"/>
    </location>
</feature>
<dbReference type="AlphaFoldDB" id="A0A380AV15"/>
<dbReference type="InterPro" id="IPR026950">
    <property type="entry name" value="Caps_assemb_Wzi"/>
</dbReference>
<organism evidence="2 3">
    <name type="scientific">Shewanella morhuae</name>
    <dbReference type="NCBI Taxonomy" id="365591"/>
    <lineage>
        <taxon>Bacteria</taxon>
        <taxon>Pseudomonadati</taxon>
        <taxon>Pseudomonadota</taxon>
        <taxon>Gammaproteobacteria</taxon>
        <taxon>Alteromonadales</taxon>
        <taxon>Shewanellaceae</taxon>
        <taxon>Shewanella</taxon>
    </lineage>
</organism>
<dbReference type="Pfam" id="PF14052">
    <property type="entry name" value="Caps_assemb_Wzi"/>
    <property type="match status" value="1"/>
</dbReference>
<evidence type="ECO:0000313" key="3">
    <source>
        <dbReference type="Proteomes" id="UP000255061"/>
    </source>
</evidence>
<keyword evidence="1" id="KW-0732">Signal</keyword>
<dbReference type="EMBL" id="UGYV01000001">
    <property type="protein sequence ID" value="SUI88399.1"/>
    <property type="molecule type" value="Genomic_DNA"/>
</dbReference>
<dbReference type="Proteomes" id="UP000255061">
    <property type="component" value="Unassembled WGS sequence"/>
</dbReference>
<protein>
    <recommendedName>
        <fullName evidence="4">Capsule assembly protein Wzi</fullName>
    </recommendedName>
</protein>
<feature type="signal peptide" evidence="1">
    <location>
        <begin position="1"/>
        <end position="26"/>
    </location>
</feature>
<evidence type="ECO:0000256" key="1">
    <source>
        <dbReference type="SAM" id="SignalP"/>
    </source>
</evidence>
<accession>A0A380AV15</accession>
<reference evidence="2 3" key="1">
    <citation type="submission" date="2018-06" db="EMBL/GenBank/DDBJ databases">
        <authorList>
            <consortium name="Pathogen Informatics"/>
            <person name="Doyle S."/>
        </authorList>
    </citation>
    <scope>NUCLEOTIDE SEQUENCE [LARGE SCALE GENOMIC DNA]</scope>
    <source>
        <strain evidence="2 3">NCTC10736</strain>
    </source>
</reference>
<name>A0A380AV15_9GAMM</name>
<evidence type="ECO:0008006" key="4">
    <source>
        <dbReference type="Google" id="ProtNLM"/>
    </source>
</evidence>
<proteinExistence type="predicted"/>
<dbReference type="InterPro" id="IPR038636">
    <property type="entry name" value="Wzi_sf"/>
</dbReference>
<sequence length="491" mass="54692">MKAVFTPTLLATSVATGLLFSSVLTAAPWVDASDIYLRTDIQALADAGVITVPVNTYPLMWSGIGGDLAKVEPELLSASLVQAFARVNFYYQNAVDNHANARIKVTAASDPARFRHYGSDYREKGEVLGSYEYLGSRIAYKTTVAETYDPQDSEEFRLDESYFAIIFGNWIATLGSVEQWWGPGFDSALHRSNNVRSMPSLTLSRNNASAFETPWLSWIGPWTFKTGFSLMEADRAVPKTAEWDMRLSARPIKQLEIGLSWSTLFCGEGQDCNFDSWWDSVTSSSVCIDGASNCAPDQRRDAGHRSQSIDMRYADTLGNIPVGLYLERSYENGSDCGSLWGIDTHFGTTAKQFKFFIEYSDTYIKCNGDSANCFYEDPVYLSGSRYYGRALGSTYDSDAQVFVVGLVGQLTNSRGFTSLLRYAQLNKDGSNVATTWAPQPPKEDLLMLELSYRMPLWKGMWSLGGTVSKSEFEVEDSDTNATLFSSFEYRF</sequence>